<reference evidence="3 4" key="1">
    <citation type="submission" date="2019-02" db="EMBL/GenBank/DDBJ databases">
        <title>Sequencing the genomes of 1000 actinobacteria strains.</title>
        <authorList>
            <person name="Klenk H.-P."/>
        </authorList>
    </citation>
    <scope>NUCLEOTIDE SEQUENCE [LARGE SCALE GENOMIC DNA]</scope>
    <source>
        <strain evidence="3 4">DSM 45162</strain>
    </source>
</reference>
<dbReference type="AlphaFoldDB" id="A0A4Q7Z822"/>
<dbReference type="EMBL" id="SHKY01000002">
    <property type="protein sequence ID" value="RZU46620.1"/>
    <property type="molecule type" value="Genomic_DNA"/>
</dbReference>
<evidence type="ECO:0000313" key="4">
    <source>
        <dbReference type="Proteomes" id="UP000292564"/>
    </source>
</evidence>
<name>A0A4Q7Z822_9ACTN</name>
<dbReference type="CDD" id="cd07043">
    <property type="entry name" value="STAS_anti-anti-sigma_factors"/>
    <property type="match status" value="1"/>
</dbReference>
<sequence>MPPLECTMQDAGDRLVVRLAGELTTATASTVRAALVKALAQRPDAVIADLTDLTVRQRQAVAVFTAVARQATMWPGTPLLVCTPHKGTAGLLAWGGWLPVFETVAQAMAVPPRRRTTLICDTLLPVAGTSARARDLATEACARWGLPHLLGPACLIAGELATNAAVHAGTLAAIRFSVGRRFLLISVQDGSTTEPRPDTTPPQDPGARRGLLLVDATAHRWGCHPREDGKVVWASLRLRDPLTR</sequence>
<evidence type="ECO:0000259" key="2">
    <source>
        <dbReference type="PROSITE" id="PS50801"/>
    </source>
</evidence>
<feature type="region of interest" description="Disordered" evidence="1">
    <location>
        <begin position="189"/>
        <end position="208"/>
    </location>
</feature>
<dbReference type="PANTHER" id="PTHR35526">
    <property type="entry name" value="ANTI-SIGMA-F FACTOR RSBW-RELATED"/>
    <property type="match status" value="1"/>
</dbReference>
<dbReference type="Gene3D" id="3.30.565.10">
    <property type="entry name" value="Histidine kinase-like ATPase, C-terminal domain"/>
    <property type="match status" value="1"/>
</dbReference>
<dbReference type="Proteomes" id="UP000292564">
    <property type="component" value="Unassembled WGS sequence"/>
</dbReference>
<evidence type="ECO:0000256" key="1">
    <source>
        <dbReference type="SAM" id="MobiDB-lite"/>
    </source>
</evidence>
<keyword evidence="4" id="KW-1185">Reference proteome</keyword>
<dbReference type="InterPro" id="IPR002645">
    <property type="entry name" value="STAS_dom"/>
</dbReference>
<dbReference type="RefSeq" id="WP_130513810.1">
    <property type="nucleotide sequence ID" value="NZ_SHKY01000002.1"/>
</dbReference>
<dbReference type="InterPro" id="IPR036513">
    <property type="entry name" value="STAS_dom_sf"/>
</dbReference>
<dbReference type="PROSITE" id="PS50801">
    <property type="entry name" value="STAS"/>
    <property type="match status" value="1"/>
</dbReference>
<dbReference type="PANTHER" id="PTHR35526:SF3">
    <property type="entry name" value="ANTI-SIGMA-F FACTOR RSBW"/>
    <property type="match status" value="1"/>
</dbReference>
<protein>
    <submittedName>
        <fullName evidence="3">Anti-anti-sigma factor</fullName>
    </submittedName>
</protein>
<dbReference type="Pfam" id="PF01740">
    <property type="entry name" value="STAS"/>
    <property type="match status" value="1"/>
</dbReference>
<dbReference type="OrthoDB" id="3364147at2"/>
<dbReference type="InterPro" id="IPR050267">
    <property type="entry name" value="Anti-sigma-factor_SerPK"/>
</dbReference>
<dbReference type="SUPFAM" id="SSF52091">
    <property type="entry name" value="SpoIIaa-like"/>
    <property type="match status" value="1"/>
</dbReference>
<organism evidence="3 4">
    <name type="scientific">Krasilnikovia cinnamomea</name>
    <dbReference type="NCBI Taxonomy" id="349313"/>
    <lineage>
        <taxon>Bacteria</taxon>
        <taxon>Bacillati</taxon>
        <taxon>Actinomycetota</taxon>
        <taxon>Actinomycetes</taxon>
        <taxon>Micromonosporales</taxon>
        <taxon>Micromonosporaceae</taxon>
        <taxon>Krasilnikovia</taxon>
    </lineage>
</organism>
<dbReference type="CDD" id="cd16936">
    <property type="entry name" value="HATPase_RsbW-like"/>
    <property type="match status" value="1"/>
</dbReference>
<accession>A0A4Q7Z822</accession>
<dbReference type="InterPro" id="IPR036890">
    <property type="entry name" value="HATPase_C_sf"/>
</dbReference>
<proteinExistence type="predicted"/>
<feature type="domain" description="STAS" evidence="2">
    <location>
        <begin position="4"/>
        <end position="81"/>
    </location>
</feature>
<evidence type="ECO:0000313" key="3">
    <source>
        <dbReference type="EMBL" id="RZU46620.1"/>
    </source>
</evidence>
<gene>
    <name evidence="3" type="ORF">EV385_6695</name>
</gene>
<comment type="caution">
    <text evidence="3">The sequence shown here is derived from an EMBL/GenBank/DDBJ whole genome shotgun (WGS) entry which is preliminary data.</text>
</comment>
<dbReference type="Gene3D" id="3.30.750.24">
    <property type="entry name" value="STAS domain"/>
    <property type="match status" value="1"/>
</dbReference>